<keyword evidence="3" id="KW-1185">Reference proteome</keyword>
<dbReference type="AlphaFoldDB" id="A0AAD5WH99"/>
<dbReference type="Proteomes" id="UP001196413">
    <property type="component" value="Unassembled WGS sequence"/>
</dbReference>
<reference evidence="2" key="1">
    <citation type="submission" date="2021-06" db="EMBL/GenBank/DDBJ databases">
        <title>Parelaphostrongylus tenuis whole genome reference sequence.</title>
        <authorList>
            <person name="Garwood T.J."/>
            <person name="Larsen P.A."/>
            <person name="Fountain-Jones N.M."/>
            <person name="Garbe J.R."/>
            <person name="Macchietto M.G."/>
            <person name="Kania S.A."/>
            <person name="Gerhold R.W."/>
            <person name="Richards J.E."/>
            <person name="Wolf T.M."/>
        </authorList>
    </citation>
    <scope>NUCLEOTIDE SEQUENCE</scope>
    <source>
        <strain evidence="2">MNPRO001-30</strain>
        <tissue evidence="2">Meninges</tissue>
    </source>
</reference>
<sequence>MQTTACVGTLLQSDTRLPDAIRRECNGIFAKESPEIPGHELSHKDQFGYSFWLLVAALVIAAVDTVVARVTFFLGRHCL</sequence>
<organism evidence="2 3">
    <name type="scientific">Parelaphostrongylus tenuis</name>
    <name type="common">Meningeal worm</name>
    <dbReference type="NCBI Taxonomy" id="148309"/>
    <lineage>
        <taxon>Eukaryota</taxon>
        <taxon>Metazoa</taxon>
        <taxon>Ecdysozoa</taxon>
        <taxon>Nematoda</taxon>
        <taxon>Chromadorea</taxon>
        <taxon>Rhabditida</taxon>
        <taxon>Rhabditina</taxon>
        <taxon>Rhabditomorpha</taxon>
        <taxon>Strongyloidea</taxon>
        <taxon>Metastrongylidae</taxon>
        <taxon>Parelaphostrongylus</taxon>
    </lineage>
</organism>
<evidence type="ECO:0000313" key="3">
    <source>
        <dbReference type="Proteomes" id="UP001196413"/>
    </source>
</evidence>
<keyword evidence="1" id="KW-0812">Transmembrane</keyword>
<keyword evidence="1" id="KW-1133">Transmembrane helix</keyword>
<protein>
    <submittedName>
        <fullName evidence="2">Uncharacterized protein</fullName>
    </submittedName>
</protein>
<gene>
    <name evidence="2" type="ORF">KIN20_031461</name>
</gene>
<evidence type="ECO:0000256" key="1">
    <source>
        <dbReference type="SAM" id="Phobius"/>
    </source>
</evidence>
<evidence type="ECO:0000313" key="2">
    <source>
        <dbReference type="EMBL" id="KAJ1369876.1"/>
    </source>
</evidence>
<keyword evidence="1" id="KW-0472">Membrane</keyword>
<dbReference type="EMBL" id="JAHQIW010006692">
    <property type="protein sequence ID" value="KAJ1369876.1"/>
    <property type="molecule type" value="Genomic_DNA"/>
</dbReference>
<proteinExistence type="predicted"/>
<accession>A0AAD5WH99</accession>
<feature type="transmembrane region" description="Helical" evidence="1">
    <location>
        <begin position="51"/>
        <end position="74"/>
    </location>
</feature>
<comment type="caution">
    <text evidence="2">The sequence shown here is derived from an EMBL/GenBank/DDBJ whole genome shotgun (WGS) entry which is preliminary data.</text>
</comment>
<name>A0AAD5WH99_PARTN</name>